<sequence>MDMSLDIYEDSLECQYVNWKKSSNPRKISNQGPQRSGDDNARSRRSRCVSAVCVVLLCVLLLSVIIVLTVKLNSVTRERDQLQISYDNMTAERDQLHTERDGLQMMLNNSIQQCQRYFMTTEKKSWNDARQDCRSKGADLAIITSREDQEFLSKIFKGIEAWIGLIDTAEEGMWKWVDGTTLTNGFWWDEEPNDYNNDEDCAVTGSKFAKAEIRTWADYPCNIPVLAICQMSSNK</sequence>
<dbReference type="EMBL" id="CM040482">
    <property type="protein sequence ID" value="MCI4395318.1"/>
    <property type="molecule type" value="Genomic_DNA"/>
</dbReference>
<evidence type="ECO:0000313" key="2">
    <source>
        <dbReference type="Proteomes" id="UP000829447"/>
    </source>
</evidence>
<evidence type="ECO:0000313" key="1">
    <source>
        <dbReference type="EMBL" id="MCI4395318.1"/>
    </source>
</evidence>
<name>A0ACC5XVH3_PANGG</name>
<organism evidence="1 2">
    <name type="scientific">Pangasianodon gigas</name>
    <name type="common">Mekong giant catfish</name>
    <name type="synonym">Pangasius gigas</name>
    <dbReference type="NCBI Taxonomy" id="30993"/>
    <lineage>
        <taxon>Eukaryota</taxon>
        <taxon>Metazoa</taxon>
        <taxon>Chordata</taxon>
        <taxon>Craniata</taxon>
        <taxon>Vertebrata</taxon>
        <taxon>Euteleostomi</taxon>
        <taxon>Actinopterygii</taxon>
        <taxon>Neopterygii</taxon>
        <taxon>Teleostei</taxon>
        <taxon>Ostariophysi</taxon>
        <taxon>Siluriformes</taxon>
        <taxon>Pangasiidae</taxon>
        <taxon>Pangasianodon</taxon>
    </lineage>
</organism>
<gene>
    <name evidence="1" type="ORF">PGIGA_G00178970</name>
</gene>
<reference evidence="1 2" key="1">
    <citation type="journal article" date="2022" name="bioRxiv">
        <title>An ancient truncated duplication of the anti-Mullerian hormone receptor type 2 gene is a potential conserved master sex determinant in the Pangasiidae catfish family.</title>
        <authorList>
            <person name="Wen M."/>
            <person name="Pan Q."/>
            <person name="Jouanno E."/>
            <person name="Montfort J."/>
            <person name="Zahm M."/>
            <person name="Cabau C."/>
            <person name="Klopp C."/>
            <person name="Iampietro C."/>
            <person name="Roques C."/>
            <person name="Bouchez O."/>
            <person name="Castinel A."/>
            <person name="Donnadieu C."/>
            <person name="Parrinello H."/>
            <person name="Poncet C."/>
            <person name="Belmonte E."/>
            <person name="Gautier V."/>
            <person name="Avarre J.-C."/>
            <person name="Dugue R."/>
            <person name="Gustiano R."/>
            <person name="Ha T.T.T."/>
            <person name="Campet M."/>
            <person name="Sriphairoj K."/>
            <person name="Ribolli J."/>
            <person name="de Almeida F.L."/>
            <person name="Desvignes T."/>
            <person name="Postlethwait J.H."/>
            <person name="Bucao C.F."/>
            <person name="Robinson-Rechavi M."/>
            <person name="Bobe J."/>
            <person name="Herpin A."/>
            <person name="Guiguen Y."/>
        </authorList>
    </citation>
    <scope>NUCLEOTIDE SEQUENCE [LARGE SCALE GENOMIC DNA]</scope>
    <source>
        <strain evidence="1">YG-Dec2019</strain>
    </source>
</reference>
<protein>
    <submittedName>
        <fullName evidence="1">Uncharacterized protein</fullName>
    </submittedName>
</protein>
<keyword evidence="2" id="KW-1185">Reference proteome</keyword>
<proteinExistence type="predicted"/>
<dbReference type="Proteomes" id="UP000829447">
    <property type="component" value="Linkage Group LG29"/>
</dbReference>
<accession>A0ACC5XVH3</accession>
<comment type="caution">
    <text evidence="1">The sequence shown here is derived from an EMBL/GenBank/DDBJ whole genome shotgun (WGS) entry which is preliminary data.</text>
</comment>